<dbReference type="PANTHER" id="PTHR43107">
    <property type="entry name" value="LONG-CHAIN FATTY ACID TRANSPORT PROTEIN"/>
    <property type="match status" value="1"/>
</dbReference>
<sequence>MAATIAAAAVAGTAAAAAYLDAKYHIRSDLSKGSLDNAAIEAQKFIAQKEAENELTLYHDVANWAKQDIPNHLFLEYQGRSWTYKQFYQDLQRVGNWLRNDLGVRRDEMVALSGPNSAEYILLWFAIDGIGANQSFVNHNLTDKALTHSIKLCEPRVVVADRETAERLEPCKDELSQAGIKIIYYDEDLFATFRDDTPIPKSLTTGKTSADVKSLM</sequence>
<dbReference type="GO" id="GO:0005811">
    <property type="term" value="C:lipid droplet"/>
    <property type="evidence" value="ECO:0007669"/>
    <property type="project" value="TreeGrafter"/>
</dbReference>
<dbReference type="Pfam" id="PF00501">
    <property type="entry name" value="AMP-binding"/>
    <property type="match status" value="1"/>
</dbReference>
<keyword evidence="2" id="KW-0436">Ligase</keyword>
<organism evidence="6 7">
    <name type="scientific">Ramularia collo-cygni</name>
    <dbReference type="NCBI Taxonomy" id="112498"/>
    <lineage>
        <taxon>Eukaryota</taxon>
        <taxon>Fungi</taxon>
        <taxon>Dikarya</taxon>
        <taxon>Ascomycota</taxon>
        <taxon>Pezizomycotina</taxon>
        <taxon>Dothideomycetes</taxon>
        <taxon>Dothideomycetidae</taxon>
        <taxon>Mycosphaerellales</taxon>
        <taxon>Mycosphaerellaceae</taxon>
        <taxon>Ramularia</taxon>
    </lineage>
</organism>
<comment type="similarity">
    <text evidence="1">Belongs to the ATP-dependent AMP-binding enzyme family.</text>
</comment>
<dbReference type="GeneID" id="35599135"/>
<dbReference type="GO" id="GO:0005524">
    <property type="term" value="F:ATP binding"/>
    <property type="evidence" value="ECO:0007669"/>
    <property type="project" value="UniProtKB-KW"/>
</dbReference>
<dbReference type="Proteomes" id="UP000225277">
    <property type="component" value="Unassembled WGS sequence"/>
</dbReference>
<dbReference type="GO" id="GO:0005777">
    <property type="term" value="C:peroxisome"/>
    <property type="evidence" value="ECO:0007669"/>
    <property type="project" value="TreeGrafter"/>
</dbReference>
<dbReference type="EMBL" id="FJUY01000005">
    <property type="protein sequence ID" value="CZT18110.1"/>
    <property type="molecule type" value="Genomic_DNA"/>
</dbReference>
<evidence type="ECO:0000256" key="3">
    <source>
        <dbReference type="ARBA" id="ARBA00022741"/>
    </source>
</evidence>
<evidence type="ECO:0000259" key="5">
    <source>
        <dbReference type="Pfam" id="PF00501"/>
    </source>
</evidence>
<gene>
    <name evidence="6" type="ORF">RCC_03950</name>
</gene>
<protein>
    <recommendedName>
        <fullName evidence="5">AMP-dependent synthetase/ligase domain-containing protein</fullName>
    </recommendedName>
</protein>
<proteinExistence type="inferred from homology"/>
<keyword evidence="4" id="KW-0067">ATP-binding</keyword>
<dbReference type="STRING" id="112498.A0A2D3UY46"/>
<keyword evidence="7" id="KW-1185">Reference proteome</keyword>
<evidence type="ECO:0000256" key="1">
    <source>
        <dbReference type="ARBA" id="ARBA00006432"/>
    </source>
</evidence>
<evidence type="ECO:0000313" key="7">
    <source>
        <dbReference type="Proteomes" id="UP000225277"/>
    </source>
</evidence>
<dbReference type="GO" id="GO:0005324">
    <property type="term" value="F:long-chain fatty acid transmembrane transporter activity"/>
    <property type="evidence" value="ECO:0007669"/>
    <property type="project" value="TreeGrafter"/>
</dbReference>
<dbReference type="GO" id="GO:0009898">
    <property type="term" value="C:cytoplasmic side of plasma membrane"/>
    <property type="evidence" value="ECO:0007669"/>
    <property type="project" value="TreeGrafter"/>
</dbReference>
<dbReference type="OrthoDB" id="10253869at2759"/>
<name>A0A2D3UY46_9PEZI</name>
<dbReference type="InterPro" id="IPR042099">
    <property type="entry name" value="ANL_N_sf"/>
</dbReference>
<accession>A0A2D3UY46</accession>
<feature type="domain" description="AMP-dependent synthetase/ligase" evidence="5">
    <location>
        <begin position="69"/>
        <end position="189"/>
    </location>
</feature>
<reference evidence="6 7" key="1">
    <citation type="submission" date="2016-03" db="EMBL/GenBank/DDBJ databases">
        <authorList>
            <person name="Ploux O."/>
        </authorList>
    </citation>
    <scope>NUCLEOTIDE SEQUENCE [LARGE SCALE GENOMIC DNA]</scope>
    <source>
        <strain evidence="6 7">URUG2</strain>
    </source>
</reference>
<evidence type="ECO:0000256" key="2">
    <source>
        <dbReference type="ARBA" id="ARBA00022598"/>
    </source>
</evidence>
<keyword evidence="3" id="KW-0547">Nucleotide-binding</keyword>
<dbReference type="Gene3D" id="3.40.50.12780">
    <property type="entry name" value="N-terminal domain of ligase-like"/>
    <property type="match status" value="1"/>
</dbReference>
<dbReference type="PANTHER" id="PTHR43107:SF15">
    <property type="entry name" value="FATTY ACID TRANSPORT PROTEIN 3, ISOFORM A"/>
    <property type="match status" value="1"/>
</dbReference>
<dbReference type="GO" id="GO:0044539">
    <property type="term" value="P:long-chain fatty acid import into cell"/>
    <property type="evidence" value="ECO:0007669"/>
    <property type="project" value="TreeGrafter"/>
</dbReference>
<dbReference type="AlphaFoldDB" id="A0A2D3UY46"/>
<dbReference type="RefSeq" id="XP_023625000.1">
    <property type="nucleotide sequence ID" value="XM_023769232.1"/>
</dbReference>
<evidence type="ECO:0000313" key="6">
    <source>
        <dbReference type="EMBL" id="CZT18110.1"/>
    </source>
</evidence>
<evidence type="ECO:0000256" key="4">
    <source>
        <dbReference type="ARBA" id="ARBA00022840"/>
    </source>
</evidence>
<dbReference type="InterPro" id="IPR000873">
    <property type="entry name" value="AMP-dep_synth/lig_dom"/>
</dbReference>
<dbReference type="GO" id="GO:0004467">
    <property type="term" value="F:long-chain fatty acid-CoA ligase activity"/>
    <property type="evidence" value="ECO:0007669"/>
    <property type="project" value="TreeGrafter"/>
</dbReference>
<dbReference type="SUPFAM" id="SSF56801">
    <property type="entry name" value="Acetyl-CoA synthetase-like"/>
    <property type="match status" value="1"/>
</dbReference>